<feature type="transmembrane region" description="Helical" evidence="1">
    <location>
        <begin position="28"/>
        <end position="49"/>
    </location>
</feature>
<comment type="caution">
    <text evidence="2">The sequence shown here is derived from an EMBL/GenBank/DDBJ whole genome shotgun (WGS) entry which is preliminary data.</text>
</comment>
<proteinExistence type="predicted"/>
<accession>A0ABR9QF10</accession>
<protein>
    <submittedName>
        <fullName evidence="2">Lipopolysaccharide biosynthesis protein</fullName>
    </submittedName>
</protein>
<keyword evidence="1" id="KW-0472">Membrane</keyword>
<organism evidence="2 3">
    <name type="scientific">Litchfieldia luteola</name>
    <dbReference type="NCBI Taxonomy" id="682179"/>
    <lineage>
        <taxon>Bacteria</taxon>
        <taxon>Bacillati</taxon>
        <taxon>Bacillota</taxon>
        <taxon>Bacilli</taxon>
        <taxon>Bacillales</taxon>
        <taxon>Bacillaceae</taxon>
        <taxon>Litchfieldia</taxon>
    </lineage>
</organism>
<keyword evidence="1" id="KW-0812">Transmembrane</keyword>
<feature type="transmembrane region" description="Helical" evidence="1">
    <location>
        <begin position="224"/>
        <end position="244"/>
    </location>
</feature>
<dbReference type="EMBL" id="JADCLJ010000007">
    <property type="protein sequence ID" value="MBE4907083.1"/>
    <property type="molecule type" value="Genomic_DNA"/>
</dbReference>
<name>A0ABR9QF10_9BACI</name>
<evidence type="ECO:0000313" key="3">
    <source>
        <dbReference type="Proteomes" id="UP001516662"/>
    </source>
</evidence>
<dbReference type="Proteomes" id="UP001516662">
    <property type="component" value="Unassembled WGS sequence"/>
</dbReference>
<sequence>MKVGAELSTQEKRFVLYEYLLFFWRKKWAFVIIPVIMIALGALASQLFLKETPYEGKATVFTGSVKSKGVTDPEIVESKYKEFVTGGFDAYVARDSYIRLTINGDNAKTIESELNEVAESLLNDLQIQAENRLNNTSKYVTTLEERAGALEKAQAIYETQLARVDLELDEQNNYRELAVWTKAQIAETNATLNRVRGDLLFFEKPALVSSTVGKTNTHLKESMALGAILGLLATVAFLMLWKYLFDARRYYEHD</sequence>
<gene>
    <name evidence="2" type="ORF">IMZ08_03300</name>
</gene>
<keyword evidence="3" id="KW-1185">Reference proteome</keyword>
<dbReference type="RefSeq" id="WP_227413596.1">
    <property type="nucleotide sequence ID" value="NZ_JADCLJ010000007.1"/>
</dbReference>
<reference evidence="2 3" key="1">
    <citation type="submission" date="2020-10" db="EMBL/GenBank/DDBJ databases">
        <title>Bacillus sp. HD4P25, an endophyte from a halophyte.</title>
        <authorList>
            <person name="Sun J.-Q."/>
        </authorList>
    </citation>
    <scope>NUCLEOTIDE SEQUENCE [LARGE SCALE GENOMIC DNA]</scope>
    <source>
        <strain evidence="2 3">YIM 93174</strain>
    </source>
</reference>
<keyword evidence="1" id="KW-1133">Transmembrane helix</keyword>
<evidence type="ECO:0000256" key="1">
    <source>
        <dbReference type="SAM" id="Phobius"/>
    </source>
</evidence>
<evidence type="ECO:0000313" key="2">
    <source>
        <dbReference type="EMBL" id="MBE4907083.1"/>
    </source>
</evidence>